<evidence type="ECO:0000313" key="1">
    <source>
        <dbReference type="EMBL" id="DAD19556.1"/>
    </source>
</evidence>
<keyword evidence="2" id="KW-1185">Reference proteome</keyword>
<evidence type="ECO:0000313" key="2">
    <source>
        <dbReference type="Proteomes" id="UP000607653"/>
    </source>
</evidence>
<accession>A0A822XKT4</accession>
<gene>
    <name evidence="1" type="ORF">HUJ06_021019</name>
</gene>
<name>A0A822XKT4_NELNU</name>
<protein>
    <submittedName>
        <fullName evidence="1">Uncharacterized protein</fullName>
    </submittedName>
</protein>
<dbReference type="AlphaFoldDB" id="A0A822XKT4"/>
<organism evidence="1 2">
    <name type="scientific">Nelumbo nucifera</name>
    <name type="common">Sacred lotus</name>
    <dbReference type="NCBI Taxonomy" id="4432"/>
    <lineage>
        <taxon>Eukaryota</taxon>
        <taxon>Viridiplantae</taxon>
        <taxon>Streptophyta</taxon>
        <taxon>Embryophyta</taxon>
        <taxon>Tracheophyta</taxon>
        <taxon>Spermatophyta</taxon>
        <taxon>Magnoliopsida</taxon>
        <taxon>Proteales</taxon>
        <taxon>Nelumbonaceae</taxon>
        <taxon>Nelumbo</taxon>
    </lineage>
</organism>
<reference evidence="1 2" key="1">
    <citation type="journal article" date="2020" name="Mol. Biol. Evol.">
        <title>Distinct Expression and Methylation Patterns for Genes with Different Fates following a Single Whole-Genome Duplication in Flowering Plants.</title>
        <authorList>
            <person name="Shi T."/>
            <person name="Rahmani R.S."/>
            <person name="Gugger P.F."/>
            <person name="Wang M."/>
            <person name="Li H."/>
            <person name="Zhang Y."/>
            <person name="Li Z."/>
            <person name="Wang Q."/>
            <person name="Van de Peer Y."/>
            <person name="Marchal K."/>
            <person name="Chen J."/>
        </authorList>
    </citation>
    <scope>NUCLEOTIDE SEQUENCE [LARGE SCALE GENOMIC DNA]</scope>
    <source>
        <tissue evidence="1">Leaf</tissue>
    </source>
</reference>
<comment type="caution">
    <text evidence="1">The sequence shown here is derived from an EMBL/GenBank/DDBJ whole genome shotgun (WGS) entry which is preliminary data.</text>
</comment>
<dbReference type="Proteomes" id="UP000607653">
    <property type="component" value="Unassembled WGS sequence"/>
</dbReference>
<proteinExistence type="predicted"/>
<dbReference type="EMBL" id="DUZY01000001">
    <property type="protein sequence ID" value="DAD19556.1"/>
    <property type="molecule type" value="Genomic_DNA"/>
</dbReference>
<sequence length="51" mass="5730">MRRMVAAVKIINNCPACIPNPSFPGMRTDSLLTSNYILTNKPLGQRKKKQI</sequence>